<dbReference type="Gene3D" id="3.40.630.10">
    <property type="entry name" value="Zn peptidases"/>
    <property type="match status" value="1"/>
</dbReference>
<keyword evidence="6" id="KW-0378">Hydrolase</keyword>
<evidence type="ECO:0000256" key="7">
    <source>
        <dbReference type="ARBA" id="ARBA00022833"/>
    </source>
</evidence>
<dbReference type="InterPro" id="IPR052083">
    <property type="entry name" value="Aminoacylase-1_M20A"/>
</dbReference>
<evidence type="ECO:0000259" key="11">
    <source>
        <dbReference type="Pfam" id="PF07687"/>
    </source>
</evidence>
<reference evidence="12 13" key="1">
    <citation type="submission" date="2024-06" db="EMBL/GenBank/DDBJ databases">
        <title>A chromosome-level genome assembly of beet webworm, Loxostege sticticalis.</title>
        <authorList>
            <person name="Zhang Y."/>
        </authorList>
    </citation>
    <scope>NUCLEOTIDE SEQUENCE [LARGE SCALE GENOMIC DNA]</scope>
    <source>
        <strain evidence="12">AQ028</strain>
        <tissue evidence="12">Male pupae</tissue>
    </source>
</reference>
<comment type="caution">
    <text evidence="12">The sequence shown here is derived from an EMBL/GenBank/DDBJ whole genome shotgun (WGS) entry which is preliminary data.</text>
</comment>
<protein>
    <recommendedName>
        <fullName evidence="3">N-acyl-aliphatic-L-amino acid amidohydrolase</fullName>
        <ecNumber evidence="3">3.5.1.14</ecNumber>
    </recommendedName>
    <alternativeName>
        <fullName evidence="8">N-acyl-L-amino-acid amidohydrolase</fullName>
    </alternativeName>
</protein>
<keyword evidence="4" id="KW-0963">Cytoplasm</keyword>
<dbReference type="EC" id="3.5.1.14" evidence="3"/>
<evidence type="ECO:0000256" key="9">
    <source>
        <dbReference type="PIRSR" id="PIRSR036696-1"/>
    </source>
</evidence>
<keyword evidence="5 10" id="KW-0479">Metal-binding</keyword>
<dbReference type="Pfam" id="PF07687">
    <property type="entry name" value="M20_dimer"/>
    <property type="match status" value="1"/>
</dbReference>
<organism evidence="12 13">
    <name type="scientific">Loxostege sticticalis</name>
    <name type="common">Beet webworm moth</name>
    <dbReference type="NCBI Taxonomy" id="481309"/>
    <lineage>
        <taxon>Eukaryota</taxon>
        <taxon>Metazoa</taxon>
        <taxon>Ecdysozoa</taxon>
        <taxon>Arthropoda</taxon>
        <taxon>Hexapoda</taxon>
        <taxon>Insecta</taxon>
        <taxon>Pterygota</taxon>
        <taxon>Neoptera</taxon>
        <taxon>Endopterygota</taxon>
        <taxon>Lepidoptera</taxon>
        <taxon>Glossata</taxon>
        <taxon>Ditrysia</taxon>
        <taxon>Pyraloidea</taxon>
        <taxon>Crambidae</taxon>
        <taxon>Pyraustinae</taxon>
        <taxon>Loxostege</taxon>
    </lineage>
</organism>
<evidence type="ECO:0000256" key="5">
    <source>
        <dbReference type="ARBA" id="ARBA00022723"/>
    </source>
</evidence>
<dbReference type="PROSITE" id="PS00758">
    <property type="entry name" value="ARGE_DAPE_CPG2_1"/>
    <property type="match status" value="1"/>
</dbReference>
<dbReference type="GO" id="GO:0005737">
    <property type="term" value="C:cytoplasm"/>
    <property type="evidence" value="ECO:0007669"/>
    <property type="project" value="UniProtKB-SubCell"/>
</dbReference>
<dbReference type="InterPro" id="IPR002933">
    <property type="entry name" value="Peptidase_M20"/>
</dbReference>
<comment type="subcellular location">
    <subcellularLocation>
        <location evidence="1">Cytoplasm</location>
    </subcellularLocation>
</comment>
<feature type="active site" description="Proton acceptor" evidence="9">
    <location>
        <position position="144"/>
    </location>
</feature>
<feature type="binding site" evidence="10">
    <location>
        <position position="110"/>
    </location>
    <ligand>
        <name>Zn(2+)</name>
        <dbReference type="ChEBI" id="CHEBI:29105"/>
        <label>2</label>
    </ligand>
</feature>
<feature type="domain" description="Peptidase M20 dimerisation" evidence="11">
    <location>
        <begin position="186"/>
        <end position="293"/>
    </location>
</feature>
<dbReference type="FunFam" id="3.30.70.360:FF:000005">
    <property type="entry name" value="Putative Aminoacylase-1"/>
    <property type="match status" value="1"/>
</dbReference>
<evidence type="ECO:0000256" key="8">
    <source>
        <dbReference type="ARBA" id="ARBA00029656"/>
    </source>
</evidence>
<evidence type="ECO:0000313" key="12">
    <source>
        <dbReference type="EMBL" id="KAL0840110.1"/>
    </source>
</evidence>
<evidence type="ECO:0000256" key="6">
    <source>
        <dbReference type="ARBA" id="ARBA00022801"/>
    </source>
</evidence>
<dbReference type="NCBIfam" id="TIGR01880">
    <property type="entry name" value="Ac-peptdase-euk"/>
    <property type="match status" value="1"/>
</dbReference>
<comment type="cofactor">
    <cofactor evidence="10">
        <name>Zn(2+)</name>
        <dbReference type="ChEBI" id="CHEBI:29105"/>
    </cofactor>
    <text evidence="10">Binds 2 Zn(2+) ions per subunit.</text>
</comment>
<dbReference type="InterPro" id="IPR036264">
    <property type="entry name" value="Bact_exopeptidase_dim_dom"/>
</dbReference>
<dbReference type="Pfam" id="PF01546">
    <property type="entry name" value="Peptidase_M20"/>
    <property type="match status" value="1"/>
</dbReference>
<feature type="binding site" evidence="10">
    <location>
        <position position="110"/>
    </location>
    <ligand>
        <name>Zn(2+)</name>
        <dbReference type="ChEBI" id="CHEBI:29105"/>
        <label>1</label>
    </ligand>
</feature>
<dbReference type="InterPro" id="IPR001261">
    <property type="entry name" value="ArgE/DapE_CS"/>
</dbReference>
<name>A0ABD0T9R8_LOXSC</name>
<dbReference type="GO" id="GO:0046872">
    <property type="term" value="F:metal ion binding"/>
    <property type="evidence" value="ECO:0007669"/>
    <property type="project" value="UniProtKB-KW"/>
</dbReference>
<dbReference type="InterPro" id="IPR011650">
    <property type="entry name" value="Peptidase_M20_dimer"/>
</dbReference>
<evidence type="ECO:0000256" key="4">
    <source>
        <dbReference type="ARBA" id="ARBA00022490"/>
    </source>
</evidence>
<evidence type="ECO:0000256" key="10">
    <source>
        <dbReference type="PIRSR" id="PIRSR036696-2"/>
    </source>
</evidence>
<sequence length="396" mass="44474">MGEKLTDEVIERFREYLKIPSVHPDVDYGGCVEFLKKQAKSLDLPVVVYEFILGKPVVVMTWVGREPELPSILLNSHMDVVPVYEEHWTHPPFEAVITEDGFIYARGTPDMKGVGMMHLEAVRALKNAGVRLKRTVHISFVPDEEIGSVDGMEMFSESEEFKRLNIGFALDESMPGEDEVFQAFNGERTTRQIKVTCTGIPGHGSLLADDTAGEKLHYVIEKFMKLRQEEKKKLAAGIPYGEVITINLTQTEGGVQVNVLPEHLSVSFDMRIPPDIDHQEIEDMIKSWCSEAGDGVTFEYYKKNPEIKSTKIDGGVPFWDALHGALTEMGYKITCMICPGATDARYVRKQGIPAIGFSPIVNTPRLLHAHDERIHVDEYRRGVRVMEKVLSAVANV</sequence>
<dbReference type="FunFam" id="3.40.630.10:FF:000019">
    <property type="entry name" value="Aminoacylase 1"/>
    <property type="match status" value="1"/>
</dbReference>
<dbReference type="Gene3D" id="1.10.150.900">
    <property type="match status" value="1"/>
</dbReference>
<dbReference type="AlphaFoldDB" id="A0ABD0T9R8"/>
<proteinExistence type="inferred from homology"/>
<dbReference type="Gene3D" id="3.30.70.360">
    <property type="match status" value="1"/>
</dbReference>
<evidence type="ECO:0000256" key="1">
    <source>
        <dbReference type="ARBA" id="ARBA00004496"/>
    </source>
</evidence>
<dbReference type="Proteomes" id="UP001549921">
    <property type="component" value="Unassembled WGS sequence"/>
</dbReference>
<dbReference type="EMBL" id="JBEDNZ010000007">
    <property type="protein sequence ID" value="KAL0840110.1"/>
    <property type="molecule type" value="Genomic_DNA"/>
</dbReference>
<gene>
    <name evidence="12" type="ORF">ABMA28_015418</name>
</gene>
<dbReference type="PANTHER" id="PTHR45892:SF1">
    <property type="entry name" value="AMINOACYLASE-1"/>
    <property type="match status" value="1"/>
</dbReference>
<comment type="similarity">
    <text evidence="2">Belongs to the peptidase M20A family.</text>
</comment>
<dbReference type="InterPro" id="IPR010159">
    <property type="entry name" value="N-acyl_aa_amidohydrolase"/>
</dbReference>
<evidence type="ECO:0000256" key="3">
    <source>
        <dbReference type="ARBA" id="ARBA00011913"/>
    </source>
</evidence>
<dbReference type="PANTHER" id="PTHR45892">
    <property type="entry name" value="AMINOACYLASE-1"/>
    <property type="match status" value="1"/>
</dbReference>
<keyword evidence="7 10" id="KW-0862">Zinc</keyword>
<feature type="binding site" evidence="10">
    <location>
        <position position="145"/>
    </location>
    <ligand>
        <name>Zn(2+)</name>
        <dbReference type="ChEBI" id="CHEBI:29105"/>
        <label>2</label>
    </ligand>
</feature>
<dbReference type="SUPFAM" id="SSF53187">
    <property type="entry name" value="Zn-dependent exopeptidases"/>
    <property type="match status" value="1"/>
</dbReference>
<evidence type="ECO:0000313" key="13">
    <source>
        <dbReference type="Proteomes" id="UP001549921"/>
    </source>
</evidence>
<feature type="binding site" evidence="10">
    <location>
        <position position="368"/>
    </location>
    <ligand>
        <name>Zn(2+)</name>
        <dbReference type="ChEBI" id="CHEBI:29105"/>
        <label>2</label>
    </ligand>
</feature>
<accession>A0ABD0T9R8</accession>
<feature type="active site" evidence="9">
    <location>
        <position position="79"/>
    </location>
</feature>
<feature type="binding site" evidence="10">
    <location>
        <position position="172"/>
    </location>
    <ligand>
        <name>Zn(2+)</name>
        <dbReference type="ChEBI" id="CHEBI:29105"/>
        <label>1</label>
    </ligand>
</feature>
<feature type="binding site" evidence="10">
    <location>
        <position position="77"/>
    </location>
    <ligand>
        <name>Zn(2+)</name>
        <dbReference type="ChEBI" id="CHEBI:29105"/>
        <label>1</label>
    </ligand>
</feature>
<dbReference type="PIRSF" id="PIRSF036696">
    <property type="entry name" value="ACY-1"/>
    <property type="match status" value="1"/>
</dbReference>
<evidence type="ECO:0000256" key="2">
    <source>
        <dbReference type="ARBA" id="ARBA00006247"/>
    </source>
</evidence>
<dbReference type="GO" id="GO:0004046">
    <property type="term" value="F:aminoacylase activity"/>
    <property type="evidence" value="ECO:0007669"/>
    <property type="project" value="UniProtKB-EC"/>
</dbReference>
<dbReference type="SUPFAM" id="SSF55031">
    <property type="entry name" value="Bacterial exopeptidase dimerisation domain"/>
    <property type="match status" value="1"/>
</dbReference>